<organism evidence="6 7">
    <name type="scientific">Lancefieldella parvula (strain ATCC 33793 / DSM 20469 / CCUG 32760 / JCM 10300 / KCTC 3663 / VPI 0546 / 1246)</name>
    <name type="common">Atopobium parvulum</name>
    <dbReference type="NCBI Taxonomy" id="521095"/>
    <lineage>
        <taxon>Bacteria</taxon>
        <taxon>Bacillati</taxon>
        <taxon>Actinomycetota</taxon>
        <taxon>Coriobacteriia</taxon>
        <taxon>Coriobacteriales</taxon>
        <taxon>Atopobiaceae</taxon>
        <taxon>Lancefieldella</taxon>
    </lineage>
</organism>
<dbReference type="InterPro" id="IPR003593">
    <property type="entry name" value="AAA+_ATPase"/>
</dbReference>
<dbReference type="GO" id="GO:0043190">
    <property type="term" value="C:ATP-binding cassette (ABC) transporter complex"/>
    <property type="evidence" value="ECO:0007669"/>
    <property type="project" value="TreeGrafter"/>
</dbReference>
<gene>
    <name evidence="6" type="ordered locus">Apar_0988</name>
</gene>
<dbReference type="GO" id="GO:0016887">
    <property type="term" value="F:ATP hydrolysis activity"/>
    <property type="evidence" value="ECO:0007669"/>
    <property type="project" value="InterPro"/>
</dbReference>
<evidence type="ECO:0000259" key="5">
    <source>
        <dbReference type="PROSITE" id="PS50893"/>
    </source>
</evidence>
<evidence type="ECO:0000313" key="7">
    <source>
        <dbReference type="Proteomes" id="UP000000960"/>
    </source>
</evidence>
<protein>
    <submittedName>
        <fullName evidence="6">ABC transporter related</fullName>
    </submittedName>
</protein>
<dbReference type="EMBL" id="CP001721">
    <property type="protein sequence ID" value="ACV51417.1"/>
    <property type="molecule type" value="Genomic_DNA"/>
</dbReference>
<dbReference type="InterPro" id="IPR003439">
    <property type="entry name" value="ABC_transporter-like_ATP-bd"/>
</dbReference>
<evidence type="ECO:0000256" key="3">
    <source>
        <dbReference type="ARBA" id="ARBA00022741"/>
    </source>
</evidence>
<reference evidence="6 7" key="1">
    <citation type="journal article" date="2009" name="Stand. Genomic Sci.">
        <title>Complete genome sequence of Atopobium parvulum type strain (IPP 1246).</title>
        <authorList>
            <person name="Copeland A."/>
            <person name="Sikorski J."/>
            <person name="Lapidus A."/>
            <person name="Nolan M."/>
            <person name="Del Rio T.G."/>
            <person name="Lucas S."/>
            <person name="Chen F."/>
            <person name="Tice H."/>
            <person name="Pitluck S."/>
            <person name="Cheng J.F."/>
            <person name="Pukall R."/>
            <person name="Chertkov O."/>
            <person name="Brettin T."/>
            <person name="Han C."/>
            <person name="Detter J.C."/>
            <person name="Kuske C."/>
            <person name="Bruce D."/>
            <person name="Goodwin L."/>
            <person name="Ivanova N."/>
            <person name="Mavromatis K."/>
            <person name="Mikhailova N."/>
            <person name="Chen A."/>
            <person name="Palaniappan K."/>
            <person name="Chain P."/>
            <person name="Rohde M."/>
            <person name="Goker M."/>
            <person name="Bristow J."/>
            <person name="Eisen J.A."/>
            <person name="Markowitz V."/>
            <person name="Hugenholtz P."/>
            <person name="Kyrpides N.C."/>
            <person name="Klenk H.P."/>
            <person name="Detter J.C."/>
        </authorList>
    </citation>
    <scope>NUCLEOTIDE SEQUENCE [LARGE SCALE GENOMIC DNA]</scope>
    <source>
        <strain evidence="7">ATCC 33793 / DSM 20469 / CCUG 32760 / JCM 10300 / KCTC 3663 / VPI 0546 / 1246</strain>
    </source>
</reference>
<dbReference type="GeneID" id="84806516"/>
<feature type="domain" description="ABC transporter" evidence="5">
    <location>
        <begin position="22"/>
        <end position="264"/>
    </location>
</feature>
<evidence type="ECO:0000256" key="2">
    <source>
        <dbReference type="ARBA" id="ARBA00022448"/>
    </source>
</evidence>
<keyword evidence="2" id="KW-0813">Transport</keyword>
<accession>C8W7H7</accession>
<evidence type="ECO:0000313" key="6">
    <source>
        <dbReference type="EMBL" id="ACV51417.1"/>
    </source>
</evidence>
<dbReference type="Pfam" id="PF00005">
    <property type="entry name" value="ABC_tran"/>
    <property type="match status" value="2"/>
</dbReference>
<dbReference type="RefSeq" id="WP_012809074.1">
    <property type="nucleotide sequence ID" value="NC_013203.1"/>
</dbReference>
<dbReference type="PROSITE" id="PS00211">
    <property type="entry name" value="ABC_TRANSPORTER_1"/>
    <property type="match status" value="2"/>
</dbReference>
<dbReference type="KEGG" id="apv:Apar_0988"/>
<evidence type="ECO:0000256" key="1">
    <source>
        <dbReference type="ARBA" id="ARBA00005417"/>
    </source>
</evidence>
<keyword evidence="3" id="KW-0547">Nucleotide-binding</keyword>
<dbReference type="PROSITE" id="PS50893">
    <property type="entry name" value="ABC_TRANSPORTER_2"/>
    <property type="match status" value="2"/>
</dbReference>
<dbReference type="STRING" id="521095.Apar_0988"/>
<dbReference type="GO" id="GO:0042626">
    <property type="term" value="F:ATPase-coupled transmembrane transporter activity"/>
    <property type="evidence" value="ECO:0007669"/>
    <property type="project" value="TreeGrafter"/>
</dbReference>
<dbReference type="HOGENOM" id="CLU_000604_86_7_11"/>
<evidence type="ECO:0000256" key="4">
    <source>
        <dbReference type="ARBA" id="ARBA00022840"/>
    </source>
</evidence>
<comment type="similarity">
    <text evidence="1">Belongs to the ABC transporter superfamily.</text>
</comment>
<dbReference type="CDD" id="cd03225">
    <property type="entry name" value="ABC_cobalt_CbiO_domain1"/>
    <property type="match status" value="2"/>
</dbReference>
<dbReference type="InterPro" id="IPR015856">
    <property type="entry name" value="ABC_transpr_CbiO/EcfA_su"/>
</dbReference>
<name>C8W7H7_LANP1</name>
<dbReference type="InterPro" id="IPR017871">
    <property type="entry name" value="ABC_transporter-like_CS"/>
</dbReference>
<sequence>MSEHPSYKQNSLESLVNKETILAIQNLSFAYALNPNSKVIEDFSCEVHAGQIGLLLGSTGSGKSTILSLIKPEIAPQGRQDGSIIVCGQDVSTMTQAQSVDAIAFVPQVTSRALVCETPLKELVFGLENRGISEKEMRRRIFETVSFFGMESLLHKRNYELSGGEQQLVALAAALVMRPKLLLLDEPTSQLDPFAQKNFIAHLERVARELNVAVLVATHDVAAFAHLADRCFCLDGEKPNALQAEGSSRQVVCPSSFTLNSGSTFADNSPVVEFSAVTFAYPQSDQLVFNKCSLEISRREIRAFVGGNGSGKSTLLKLAAGVLRPRRGYVYNQLRQSQGYIPQDPELLFTCQSVGKELAQWQQTCAYSDKDIQSLLEASGLLARTTYQKLMSSHPYDLSGGQQQLIALIKVLLTKARLLILDEPTKGLDALTKEAVINLLSRAQAEGATILVATHDMQLISRIADNVSLVFDGQISLTEPTSEFFENSWVWSAE</sequence>
<dbReference type="SMART" id="SM00382">
    <property type="entry name" value="AAA"/>
    <property type="match status" value="2"/>
</dbReference>
<proteinExistence type="inferred from homology"/>
<keyword evidence="7" id="KW-1185">Reference proteome</keyword>
<dbReference type="Gene3D" id="3.40.50.300">
    <property type="entry name" value="P-loop containing nucleotide triphosphate hydrolases"/>
    <property type="match status" value="2"/>
</dbReference>
<dbReference type="SUPFAM" id="SSF52540">
    <property type="entry name" value="P-loop containing nucleoside triphosphate hydrolases"/>
    <property type="match status" value="2"/>
</dbReference>
<dbReference type="AlphaFoldDB" id="C8W7H7"/>
<keyword evidence="4" id="KW-0067">ATP-binding</keyword>
<dbReference type="InterPro" id="IPR050095">
    <property type="entry name" value="ECF_ABC_transporter_ATP-bd"/>
</dbReference>
<dbReference type="eggNOG" id="COG0488">
    <property type="taxonomic scope" value="Bacteria"/>
</dbReference>
<dbReference type="InterPro" id="IPR027417">
    <property type="entry name" value="P-loop_NTPase"/>
</dbReference>
<dbReference type="GO" id="GO:0005524">
    <property type="term" value="F:ATP binding"/>
    <property type="evidence" value="ECO:0007669"/>
    <property type="project" value="UniProtKB-KW"/>
</dbReference>
<feature type="domain" description="ABC transporter" evidence="5">
    <location>
        <begin position="272"/>
        <end position="494"/>
    </location>
</feature>
<dbReference type="PANTHER" id="PTHR43553">
    <property type="entry name" value="HEAVY METAL TRANSPORTER"/>
    <property type="match status" value="1"/>
</dbReference>
<dbReference type="Proteomes" id="UP000000960">
    <property type="component" value="Chromosome"/>
</dbReference>